<keyword evidence="1" id="KW-0812">Transmembrane</keyword>
<reference evidence="2" key="1">
    <citation type="submission" date="2023-06" db="EMBL/GenBank/DDBJ databases">
        <title>MT1 and MT2 Draft Genomes of Novel Species.</title>
        <authorList>
            <person name="Venkateswaran K."/>
        </authorList>
    </citation>
    <scope>NUCLEOTIDE SEQUENCE</scope>
    <source>
        <strain evidence="2">F6_8S_P_1B</strain>
    </source>
</reference>
<feature type="transmembrane region" description="Helical" evidence="1">
    <location>
        <begin position="121"/>
        <end position="140"/>
    </location>
</feature>
<evidence type="ECO:0008006" key="4">
    <source>
        <dbReference type="Google" id="ProtNLM"/>
    </source>
</evidence>
<dbReference type="Proteomes" id="UP001174208">
    <property type="component" value="Unassembled WGS sequence"/>
</dbReference>
<keyword evidence="1" id="KW-0472">Membrane</keyword>
<feature type="transmembrane region" description="Helical" evidence="1">
    <location>
        <begin position="21"/>
        <end position="38"/>
    </location>
</feature>
<dbReference type="EMBL" id="JAROCF010000001">
    <property type="protein sequence ID" value="MDN4614627.1"/>
    <property type="molecule type" value="Genomic_DNA"/>
</dbReference>
<feature type="transmembrane region" description="Helical" evidence="1">
    <location>
        <begin position="147"/>
        <end position="171"/>
    </location>
</feature>
<proteinExistence type="predicted"/>
<protein>
    <recommendedName>
        <fullName evidence="4">Yip1 domain-containing protein</fullName>
    </recommendedName>
</protein>
<evidence type="ECO:0000313" key="3">
    <source>
        <dbReference type="Proteomes" id="UP001174208"/>
    </source>
</evidence>
<evidence type="ECO:0000313" key="2">
    <source>
        <dbReference type="EMBL" id="MDN4614627.1"/>
    </source>
</evidence>
<accession>A0ABT8KDU6</accession>
<dbReference type="RefSeq" id="WP_301210776.1">
    <property type="nucleotide sequence ID" value="NZ_JAROCF010000001.1"/>
</dbReference>
<sequence>MTATAPHPAHRALWRHWGTPAAVYGTVVYSSLIAAASVEAEHAAAGRILLFSVTTIVVFWLAHVFSVALAHHGDADSVGARVRDSLGHALFESSGMLEAAIVPSIPLVLSVFGLLQVRAAVVLSLWCAVVVLALLGYLAFRVRDRPLWVRLVGAAATALFGVAVVALEALLH</sequence>
<comment type="caution">
    <text evidence="2">The sequence shown here is derived from an EMBL/GenBank/DDBJ whole genome shotgun (WGS) entry which is preliminary data.</text>
</comment>
<keyword evidence="1" id="KW-1133">Transmembrane helix</keyword>
<evidence type="ECO:0000256" key="1">
    <source>
        <dbReference type="SAM" id="Phobius"/>
    </source>
</evidence>
<organism evidence="2 3">
    <name type="scientific">Leifsonia williamsii</name>
    <dbReference type="NCBI Taxonomy" id="3035919"/>
    <lineage>
        <taxon>Bacteria</taxon>
        <taxon>Bacillati</taxon>
        <taxon>Actinomycetota</taxon>
        <taxon>Actinomycetes</taxon>
        <taxon>Micrococcales</taxon>
        <taxon>Microbacteriaceae</taxon>
        <taxon>Leifsonia</taxon>
    </lineage>
</organism>
<keyword evidence="3" id="KW-1185">Reference proteome</keyword>
<name>A0ABT8KDU6_9MICO</name>
<feature type="transmembrane region" description="Helical" evidence="1">
    <location>
        <begin position="44"/>
        <end position="69"/>
    </location>
</feature>
<gene>
    <name evidence="2" type="ORF">P5G50_09190</name>
</gene>